<dbReference type="InterPro" id="IPR003593">
    <property type="entry name" value="AAA+_ATPase"/>
</dbReference>
<dbReference type="AlphaFoldDB" id="A0A3A1Y2E9"/>
<sequence>MTNIQSTPKIQLKDIEKYYYGPKKGQVYHALKNLNLTINQGQIFGIIGRSGAGKSTLIRLINLLERPTTGQVLINDKDITKLSTKELNKLRQKIGMVFQHFNLLSSKTILENVIFPLKIAGVEKETLEPRAIELLKLVGLEDHIHKYPSQLSGGQKQRVGIARALANQPEILLCDEATSALDPETTRSILDLLKDLSTKLNLTIVLITHSMDVIRAICDQVTVIEAGEIAEQGDVVEVFLHPQHPTTKKLLSESGVDTESWQIFKNDFKGHVFRLTYKGTDAAKPLLSRISLELGVEVNILQGTVGSIGSVQFGQLVVSTDCTKEQYEKLKEFLVQERVSFEELA</sequence>
<dbReference type="PROSITE" id="PS50893">
    <property type="entry name" value="ABC_TRANSPORTER_2"/>
    <property type="match status" value="1"/>
</dbReference>
<evidence type="ECO:0000256" key="6">
    <source>
        <dbReference type="ARBA" id="ARBA00022475"/>
    </source>
</evidence>
<keyword evidence="6" id="KW-1003">Cell membrane</keyword>
<dbReference type="InterPro" id="IPR027417">
    <property type="entry name" value="P-loop_NTPase"/>
</dbReference>
<keyword evidence="7" id="KW-0547">Nucleotide-binding</keyword>
<dbReference type="SMART" id="SM00382">
    <property type="entry name" value="AAA"/>
    <property type="match status" value="1"/>
</dbReference>
<dbReference type="PROSITE" id="PS00211">
    <property type="entry name" value="ABC_TRANSPORTER_1"/>
    <property type="match status" value="1"/>
</dbReference>
<organism evidence="13 14">
    <name type="scientific">Psittacicella gerlachiana</name>
    <dbReference type="NCBI Taxonomy" id="2028574"/>
    <lineage>
        <taxon>Bacteria</taxon>
        <taxon>Pseudomonadati</taxon>
        <taxon>Pseudomonadota</taxon>
        <taxon>Gammaproteobacteria</taxon>
        <taxon>Pasteurellales</taxon>
        <taxon>Psittacicellaceae</taxon>
        <taxon>Psittacicella</taxon>
    </lineage>
</organism>
<dbReference type="GO" id="GO:0005524">
    <property type="term" value="F:ATP binding"/>
    <property type="evidence" value="ECO:0007669"/>
    <property type="project" value="UniProtKB-KW"/>
</dbReference>
<dbReference type="PANTHER" id="PTHR43166:SF30">
    <property type="entry name" value="METHIONINE IMPORT ATP-BINDING PROTEIN METN"/>
    <property type="match status" value="1"/>
</dbReference>
<dbReference type="FunFam" id="3.40.50.300:FF:000056">
    <property type="entry name" value="Cell division ATP-binding protein FtsE"/>
    <property type="match status" value="1"/>
</dbReference>
<feature type="domain" description="ABC transporter" evidence="12">
    <location>
        <begin position="10"/>
        <end position="251"/>
    </location>
</feature>
<dbReference type="InterPro" id="IPR050086">
    <property type="entry name" value="MetN_ABC_transporter-like"/>
</dbReference>
<comment type="function">
    <text evidence="1">Part of the ABC transporter FtsEX involved in cellular division. Important for assembly or stability of the septal ring.</text>
</comment>
<keyword evidence="14" id="KW-1185">Reference proteome</keyword>
<evidence type="ECO:0000256" key="4">
    <source>
        <dbReference type="ARBA" id="ARBA00020019"/>
    </source>
</evidence>
<evidence type="ECO:0000256" key="9">
    <source>
        <dbReference type="ARBA" id="ARBA00022967"/>
    </source>
</evidence>
<keyword evidence="9" id="KW-1278">Translocase</keyword>
<keyword evidence="5" id="KW-0813">Transport</keyword>
<dbReference type="Pfam" id="PF09383">
    <property type="entry name" value="NIL"/>
    <property type="match status" value="1"/>
</dbReference>
<dbReference type="Proteomes" id="UP000265964">
    <property type="component" value="Unassembled WGS sequence"/>
</dbReference>
<evidence type="ECO:0000256" key="10">
    <source>
        <dbReference type="ARBA" id="ARBA00022970"/>
    </source>
</evidence>
<dbReference type="GO" id="GO:0005886">
    <property type="term" value="C:plasma membrane"/>
    <property type="evidence" value="ECO:0007669"/>
    <property type="project" value="UniProtKB-SubCell"/>
</dbReference>
<dbReference type="Pfam" id="PF00005">
    <property type="entry name" value="ABC_tran"/>
    <property type="match status" value="1"/>
</dbReference>
<dbReference type="InterPro" id="IPR003439">
    <property type="entry name" value="ABC_transporter-like_ATP-bd"/>
</dbReference>
<dbReference type="OrthoDB" id="9802264at2"/>
<proteinExistence type="inferred from homology"/>
<dbReference type="RefSeq" id="WP_119535309.1">
    <property type="nucleotide sequence ID" value="NZ_NRJF01000279.1"/>
</dbReference>
<reference evidence="13 14" key="1">
    <citation type="submission" date="2017-08" db="EMBL/GenBank/DDBJ databases">
        <title>Reclassification of Bisgaard taxon 37 and 44.</title>
        <authorList>
            <person name="Christensen H."/>
        </authorList>
    </citation>
    <scope>NUCLEOTIDE SEQUENCE [LARGE SCALE GENOMIC DNA]</scope>
    <source>
        <strain evidence="13 14">EEAB3T1</strain>
    </source>
</reference>
<dbReference type="SUPFAM" id="SSF55021">
    <property type="entry name" value="ACT-like"/>
    <property type="match status" value="1"/>
</dbReference>
<dbReference type="InterPro" id="IPR018449">
    <property type="entry name" value="NIL_domain"/>
</dbReference>
<evidence type="ECO:0000256" key="7">
    <source>
        <dbReference type="ARBA" id="ARBA00022741"/>
    </source>
</evidence>
<keyword evidence="8 13" id="KW-0067">ATP-binding</keyword>
<dbReference type="SMART" id="SM00930">
    <property type="entry name" value="NIL"/>
    <property type="match status" value="1"/>
</dbReference>
<dbReference type="GO" id="GO:0006865">
    <property type="term" value="P:amino acid transport"/>
    <property type="evidence" value="ECO:0007669"/>
    <property type="project" value="UniProtKB-KW"/>
</dbReference>
<dbReference type="GO" id="GO:0016887">
    <property type="term" value="F:ATP hydrolysis activity"/>
    <property type="evidence" value="ECO:0007669"/>
    <property type="project" value="InterPro"/>
</dbReference>
<protein>
    <recommendedName>
        <fullName evidence="4">Cell division ATP-binding protein FtsE</fullName>
    </recommendedName>
</protein>
<dbReference type="Gene3D" id="3.40.50.300">
    <property type="entry name" value="P-loop containing nucleotide triphosphate hydrolases"/>
    <property type="match status" value="1"/>
</dbReference>
<evidence type="ECO:0000256" key="8">
    <source>
        <dbReference type="ARBA" id="ARBA00022840"/>
    </source>
</evidence>
<keyword evidence="11" id="KW-0472">Membrane</keyword>
<keyword evidence="10" id="KW-0029">Amino-acid transport</keyword>
<comment type="caution">
    <text evidence="13">The sequence shown here is derived from an EMBL/GenBank/DDBJ whole genome shotgun (WGS) entry which is preliminary data.</text>
</comment>
<gene>
    <name evidence="13" type="ORF">CKF59_07600</name>
</gene>
<dbReference type="CDD" id="cd03258">
    <property type="entry name" value="ABC_MetN_methionine_transporter"/>
    <property type="match status" value="1"/>
</dbReference>
<dbReference type="Gene3D" id="3.30.70.260">
    <property type="match status" value="1"/>
</dbReference>
<comment type="subcellular location">
    <subcellularLocation>
        <location evidence="2">Cell inner membrane</location>
        <topology evidence="2">Peripheral membrane protein</topology>
    </subcellularLocation>
</comment>
<evidence type="ECO:0000256" key="11">
    <source>
        <dbReference type="ARBA" id="ARBA00023136"/>
    </source>
</evidence>
<dbReference type="SUPFAM" id="SSF52540">
    <property type="entry name" value="P-loop containing nucleoside triphosphate hydrolases"/>
    <property type="match status" value="1"/>
</dbReference>
<evidence type="ECO:0000259" key="12">
    <source>
        <dbReference type="PROSITE" id="PS50893"/>
    </source>
</evidence>
<evidence type="ECO:0000256" key="1">
    <source>
        <dbReference type="ARBA" id="ARBA00002579"/>
    </source>
</evidence>
<evidence type="ECO:0000313" key="14">
    <source>
        <dbReference type="Proteomes" id="UP000265964"/>
    </source>
</evidence>
<evidence type="ECO:0000256" key="5">
    <source>
        <dbReference type="ARBA" id="ARBA00022448"/>
    </source>
</evidence>
<evidence type="ECO:0000256" key="3">
    <source>
        <dbReference type="ARBA" id="ARBA00005417"/>
    </source>
</evidence>
<accession>A0A3A1Y2E9</accession>
<evidence type="ECO:0000313" key="13">
    <source>
        <dbReference type="EMBL" id="RIY31479.1"/>
    </source>
</evidence>
<dbReference type="PANTHER" id="PTHR43166">
    <property type="entry name" value="AMINO ACID IMPORT ATP-BINDING PROTEIN"/>
    <property type="match status" value="1"/>
</dbReference>
<comment type="similarity">
    <text evidence="3">Belongs to the ABC transporter superfamily.</text>
</comment>
<dbReference type="EMBL" id="NRJF01000279">
    <property type="protein sequence ID" value="RIY31479.1"/>
    <property type="molecule type" value="Genomic_DNA"/>
</dbReference>
<evidence type="ECO:0000256" key="2">
    <source>
        <dbReference type="ARBA" id="ARBA00004417"/>
    </source>
</evidence>
<dbReference type="InterPro" id="IPR045865">
    <property type="entry name" value="ACT-like_dom_sf"/>
</dbReference>
<name>A0A3A1Y2E9_9GAMM</name>
<dbReference type="InterPro" id="IPR041701">
    <property type="entry name" value="MetN_ABC"/>
</dbReference>
<dbReference type="InterPro" id="IPR017871">
    <property type="entry name" value="ABC_transporter-like_CS"/>
</dbReference>